<dbReference type="Proteomes" id="UP000798662">
    <property type="component" value="Chromosome 3"/>
</dbReference>
<dbReference type="EMBL" id="CM020620">
    <property type="protein sequence ID" value="KAK1870384.1"/>
    <property type="molecule type" value="Genomic_DNA"/>
</dbReference>
<sequence>MKRRRVDGRSRGRVGADWCTPTCSGEYNPVAEARESRVASRGESSRGKHARMTRDFEEFSRARGVDPLVVTPEFDSHLANFYRCRLGQFQLREATAKAISAAMTDYFGGLGRDGPWQTGRDAAGNAFCSGHPNRSQAVADVKRQHLKALAASGSITVPVDPLEIGHVAAYFETHLDGSGAVDTIKLADYCLAVMAMNLMLRFDEVSKIREHVRRSRDQLGSLTFVVDIREKTEGKVRGQRYRLESWPGLGGDPRVDPVLSLGTYLLVRGEEPGFLFAAMRRERSGNLFMDVSKRMDADAFLCRFRTDLCEAGVDAAEWIGTHSFKRGGVQLLRQLGVDDCTIKARGRWVTMAAYWAYVSDNNRQEKRFAYVSPVAALVDAIAQGGAAPGT</sequence>
<evidence type="ECO:0000313" key="2">
    <source>
        <dbReference type="Proteomes" id="UP000798662"/>
    </source>
</evidence>
<name>A0ACC3CK91_PYRYE</name>
<keyword evidence="2" id="KW-1185">Reference proteome</keyword>
<comment type="caution">
    <text evidence="1">The sequence shown here is derived from an EMBL/GenBank/DDBJ whole genome shotgun (WGS) entry which is preliminary data.</text>
</comment>
<organism evidence="1 2">
    <name type="scientific">Pyropia yezoensis</name>
    <name type="common">Susabi-nori</name>
    <name type="synonym">Porphyra yezoensis</name>
    <dbReference type="NCBI Taxonomy" id="2788"/>
    <lineage>
        <taxon>Eukaryota</taxon>
        <taxon>Rhodophyta</taxon>
        <taxon>Bangiophyceae</taxon>
        <taxon>Bangiales</taxon>
        <taxon>Bangiaceae</taxon>
        <taxon>Pyropia</taxon>
    </lineage>
</organism>
<proteinExistence type="predicted"/>
<gene>
    <name evidence="1" type="ORF">I4F81_012846</name>
</gene>
<accession>A0ACC3CK91</accession>
<evidence type="ECO:0000313" key="1">
    <source>
        <dbReference type="EMBL" id="KAK1870384.1"/>
    </source>
</evidence>
<reference evidence="1" key="1">
    <citation type="submission" date="2019-11" db="EMBL/GenBank/DDBJ databases">
        <title>Nori genome reveals adaptations in red seaweeds to the harsh intertidal environment.</title>
        <authorList>
            <person name="Wang D."/>
            <person name="Mao Y."/>
        </authorList>
    </citation>
    <scope>NUCLEOTIDE SEQUENCE</scope>
    <source>
        <tissue evidence="1">Gametophyte</tissue>
    </source>
</reference>
<protein>
    <submittedName>
        <fullName evidence="1">Uncharacterized protein</fullName>
    </submittedName>
</protein>